<evidence type="ECO:0000256" key="1">
    <source>
        <dbReference type="ARBA" id="ARBA00000632"/>
    </source>
</evidence>
<dbReference type="Gene3D" id="1.10.530.40">
    <property type="match status" value="1"/>
</dbReference>
<dbReference type="InterPro" id="IPR023347">
    <property type="entry name" value="Lysozyme_dom_sf"/>
</dbReference>
<dbReference type="GO" id="GO:0009253">
    <property type="term" value="P:peptidoglycan catabolic process"/>
    <property type="evidence" value="ECO:0007669"/>
    <property type="project" value="InterPro"/>
</dbReference>
<comment type="caution">
    <text evidence="8">The sequence shown here is derived from an EMBL/GenBank/DDBJ whole genome shotgun (WGS) entry which is preliminary data.</text>
</comment>
<keyword evidence="5" id="KW-1035">Host cytoplasm</keyword>
<keyword evidence="4" id="KW-0378">Hydrolase</keyword>
<dbReference type="GO" id="GO:0016998">
    <property type="term" value="P:cell wall macromolecule catabolic process"/>
    <property type="evidence" value="ECO:0007669"/>
    <property type="project" value="InterPro"/>
</dbReference>
<feature type="chain" id="PRO_5040880096" description="Lysozyme" evidence="7">
    <location>
        <begin position="25"/>
        <end position="189"/>
    </location>
</feature>
<evidence type="ECO:0000256" key="6">
    <source>
        <dbReference type="ARBA" id="ARBA00023295"/>
    </source>
</evidence>
<dbReference type="GO" id="GO:0003796">
    <property type="term" value="F:lysozyme activity"/>
    <property type="evidence" value="ECO:0007669"/>
    <property type="project" value="UniProtKB-EC"/>
</dbReference>
<comment type="catalytic activity">
    <reaction evidence="1">
        <text>Hydrolysis of (1-&gt;4)-beta-linkages between N-acetylmuramic acid and N-acetyl-D-glucosamine residues in a peptidoglycan and between N-acetyl-D-glucosamine residues in chitodextrins.</text>
        <dbReference type="EC" id="3.2.1.17"/>
    </reaction>
</comment>
<dbReference type="InterPro" id="IPR034690">
    <property type="entry name" value="Endolysin_T4_type"/>
</dbReference>
<dbReference type="AlphaFoldDB" id="A0A9W8EK87"/>
<dbReference type="SUPFAM" id="SSF53955">
    <property type="entry name" value="Lysozyme-like"/>
    <property type="match status" value="1"/>
</dbReference>
<dbReference type="Pfam" id="PF00959">
    <property type="entry name" value="Phage_lysozyme"/>
    <property type="match status" value="1"/>
</dbReference>
<dbReference type="InterPro" id="IPR002196">
    <property type="entry name" value="Glyco_hydro_24"/>
</dbReference>
<dbReference type="GO" id="GO:0031640">
    <property type="term" value="P:killing of cells of another organism"/>
    <property type="evidence" value="ECO:0007669"/>
    <property type="project" value="UniProtKB-KW"/>
</dbReference>
<evidence type="ECO:0000256" key="7">
    <source>
        <dbReference type="SAM" id="SignalP"/>
    </source>
</evidence>
<name>A0A9W8EK87_9FUNG</name>
<dbReference type="EMBL" id="JANBQF010000010">
    <property type="protein sequence ID" value="KAJ2008142.1"/>
    <property type="molecule type" value="Genomic_DNA"/>
</dbReference>
<dbReference type="HAMAP" id="MF_04110">
    <property type="entry name" value="ENDOLYSIN_T4"/>
    <property type="match status" value="1"/>
</dbReference>
<dbReference type="OrthoDB" id="5358886at2759"/>
<evidence type="ECO:0000313" key="9">
    <source>
        <dbReference type="Proteomes" id="UP001150907"/>
    </source>
</evidence>
<dbReference type="PANTHER" id="PTHR38107:SF3">
    <property type="entry name" value="LYSOZYME RRRD-RELATED"/>
    <property type="match status" value="1"/>
</dbReference>
<keyword evidence="9" id="KW-1185">Reference proteome</keyword>
<evidence type="ECO:0000313" key="8">
    <source>
        <dbReference type="EMBL" id="KAJ2008142.1"/>
    </source>
</evidence>
<evidence type="ECO:0000256" key="3">
    <source>
        <dbReference type="ARBA" id="ARBA00022638"/>
    </source>
</evidence>
<accession>A0A9W8EK87</accession>
<dbReference type="InterPro" id="IPR023346">
    <property type="entry name" value="Lysozyme-like_dom_sf"/>
</dbReference>
<reference evidence="8" key="1">
    <citation type="submission" date="2022-07" db="EMBL/GenBank/DDBJ databases">
        <title>Phylogenomic reconstructions and comparative analyses of Kickxellomycotina fungi.</title>
        <authorList>
            <person name="Reynolds N.K."/>
            <person name="Stajich J.E."/>
            <person name="Barry K."/>
            <person name="Grigoriev I.V."/>
            <person name="Crous P."/>
            <person name="Smith M.E."/>
        </authorList>
    </citation>
    <scope>NUCLEOTIDE SEQUENCE</scope>
    <source>
        <strain evidence="8">IMI 214461</strain>
    </source>
</reference>
<evidence type="ECO:0008006" key="10">
    <source>
        <dbReference type="Google" id="ProtNLM"/>
    </source>
</evidence>
<gene>
    <name evidence="8" type="ORF">H4R26_000347</name>
</gene>
<dbReference type="GO" id="GO:0042742">
    <property type="term" value="P:defense response to bacterium"/>
    <property type="evidence" value="ECO:0007669"/>
    <property type="project" value="UniProtKB-KW"/>
</dbReference>
<dbReference type="Proteomes" id="UP001150907">
    <property type="component" value="Unassembled WGS sequence"/>
</dbReference>
<protein>
    <recommendedName>
        <fullName evidence="10">Lysozyme</fullName>
    </recommendedName>
</protein>
<evidence type="ECO:0000256" key="5">
    <source>
        <dbReference type="ARBA" id="ARBA00023200"/>
    </source>
</evidence>
<keyword evidence="7" id="KW-0732">Signal</keyword>
<feature type="signal peptide" evidence="7">
    <location>
        <begin position="1"/>
        <end position="24"/>
    </location>
</feature>
<keyword evidence="6" id="KW-0326">Glycosidase</keyword>
<dbReference type="InterPro" id="IPR033907">
    <property type="entry name" value="Endolysin_autolysin"/>
</dbReference>
<evidence type="ECO:0000256" key="4">
    <source>
        <dbReference type="ARBA" id="ARBA00022801"/>
    </source>
</evidence>
<evidence type="ECO:0000256" key="2">
    <source>
        <dbReference type="ARBA" id="ARBA00022529"/>
    </source>
</evidence>
<dbReference type="InterPro" id="IPR051018">
    <property type="entry name" value="Bacteriophage_GH24"/>
</dbReference>
<proteinExistence type="inferred from homology"/>
<dbReference type="CDD" id="cd00737">
    <property type="entry name" value="lyz_endolysin_autolysin"/>
    <property type="match status" value="1"/>
</dbReference>
<keyword evidence="3" id="KW-0081">Bacteriolytic enzyme</keyword>
<keyword evidence="2" id="KW-0929">Antimicrobial</keyword>
<dbReference type="PANTHER" id="PTHR38107">
    <property type="match status" value="1"/>
</dbReference>
<sequence length="189" mass="20134">MKIANSIILCLSLVLVNSPAPTNAAGCSSVNQATINLIEEFEGFVARPAPDPIGLPTVGYGHLCKSKGCGEVHQAFPLTRSSAEQLLRSDIATFTDCLNSAINNNVRLNANQFGALVSWAFNNGCGNARSSTLVRRLNNGENPDTVAQNELPKWRLAGGKVMPGLVRRRAAEVKLFTTSNSQEAHPSCA</sequence>
<organism evidence="8 9">
    <name type="scientific">Coemansia thaxteri</name>
    <dbReference type="NCBI Taxonomy" id="2663907"/>
    <lineage>
        <taxon>Eukaryota</taxon>
        <taxon>Fungi</taxon>
        <taxon>Fungi incertae sedis</taxon>
        <taxon>Zoopagomycota</taxon>
        <taxon>Kickxellomycotina</taxon>
        <taxon>Kickxellomycetes</taxon>
        <taxon>Kickxellales</taxon>
        <taxon>Kickxellaceae</taxon>
        <taxon>Coemansia</taxon>
    </lineage>
</organism>